<evidence type="ECO:0000256" key="1">
    <source>
        <dbReference type="ARBA" id="ARBA00005234"/>
    </source>
</evidence>
<dbReference type="Proteomes" id="UP000824120">
    <property type="component" value="Chromosome 10"/>
</dbReference>
<dbReference type="AlphaFoldDB" id="A0A9J5X3P1"/>
<evidence type="ECO:0000256" key="2">
    <source>
        <dbReference type="ARBA" id="ARBA00022670"/>
    </source>
</evidence>
<organism evidence="5 6">
    <name type="scientific">Solanum commersonii</name>
    <name type="common">Commerson's wild potato</name>
    <name type="synonym">Commerson's nightshade</name>
    <dbReference type="NCBI Taxonomy" id="4109"/>
    <lineage>
        <taxon>Eukaryota</taxon>
        <taxon>Viridiplantae</taxon>
        <taxon>Streptophyta</taxon>
        <taxon>Embryophyta</taxon>
        <taxon>Tracheophyta</taxon>
        <taxon>Spermatophyta</taxon>
        <taxon>Magnoliopsida</taxon>
        <taxon>eudicotyledons</taxon>
        <taxon>Gunneridae</taxon>
        <taxon>Pentapetalae</taxon>
        <taxon>asterids</taxon>
        <taxon>lamiids</taxon>
        <taxon>Solanales</taxon>
        <taxon>Solanaceae</taxon>
        <taxon>Solanoideae</taxon>
        <taxon>Solaneae</taxon>
        <taxon>Solanum</taxon>
    </lineage>
</organism>
<protein>
    <recommendedName>
        <fullName evidence="4">Ubiquitin-like protease family profile domain-containing protein</fullName>
    </recommendedName>
</protein>
<proteinExistence type="inferred from homology"/>
<dbReference type="PANTHER" id="PTHR31470">
    <property type="entry name" value="CYSTEINE PROTEINASES SUPERFAMILY PROTEIN-RELATED-RELATED"/>
    <property type="match status" value="1"/>
</dbReference>
<feature type="non-terminal residue" evidence="5">
    <location>
        <position position="1"/>
    </location>
</feature>
<feature type="domain" description="Ubiquitin-like protease family profile" evidence="4">
    <location>
        <begin position="48"/>
        <end position="106"/>
    </location>
</feature>
<dbReference type="InterPro" id="IPR003653">
    <property type="entry name" value="Peptidase_C48_C"/>
</dbReference>
<dbReference type="Gene3D" id="3.40.395.10">
    <property type="entry name" value="Adenoviral Proteinase, Chain A"/>
    <property type="match status" value="1"/>
</dbReference>
<feature type="non-terminal residue" evidence="5">
    <location>
        <position position="208"/>
    </location>
</feature>
<dbReference type="OrthoDB" id="1939479at2759"/>
<gene>
    <name evidence="5" type="ORF">H5410_052307</name>
</gene>
<dbReference type="Pfam" id="PF02902">
    <property type="entry name" value="Peptidase_C48"/>
    <property type="match status" value="1"/>
</dbReference>
<evidence type="ECO:0000256" key="3">
    <source>
        <dbReference type="ARBA" id="ARBA00022801"/>
    </source>
</evidence>
<dbReference type="SUPFAM" id="SSF54001">
    <property type="entry name" value="Cysteine proteinases"/>
    <property type="match status" value="1"/>
</dbReference>
<comment type="similarity">
    <text evidence="1">Belongs to the peptidase C48 family.</text>
</comment>
<dbReference type="InterPro" id="IPR038765">
    <property type="entry name" value="Papain-like_cys_pep_sf"/>
</dbReference>
<evidence type="ECO:0000313" key="5">
    <source>
        <dbReference type="EMBL" id="KAG5581680.1"/>
    </source>
</evidence>
<dbReference type="EMBL" id="JACXVP010000010">
    <property type="protein sequence ID" value="KAG5581680.1"/>
    <property type="molecule type" value="Genomic_DNA"/>
</dbReference>
<dbReference type="GO" id="GO:0006508">
    <property type="term" value="P:proteolysis"/>
    <property type="evidence" value="ECO:0007669"/>
    <property type="project" value="UniProtKB-KW"/>
</dbReference>
<dbReference type="PANTHER" id="PTHR31470:SF46">
    <property type="entry name" value="ULP1 PROTEASE FAMILY, C-TERMINAL CATALYTIC DOMAIN CONTAINING PROTEIN"/>
    <property type="match status" value="1"/>
</dbReference>
<evidence type="ECO:0000259" key="4">
    <source>
        <dbReference type="Pfam" id="PF02902"/>
    </source>
</evidence>
<reference evidence="5 6" key="1">
    <citation type="submission" date="2020-09" db="EMBL/GenBank/DDBJ databases">
        <title>De no assembly of potato wild relative species, Solanum commersonii.</title>
        <authorList>
            <person name="Cho K."/>
        </authorList>
    </citation>
    <scope>NUCLEOTIDE SEQUENCE [LARGE SCALE GENOMIC DNA]</scope>
    <source>
        <strain evidence="5">LZ3.2</strain>
        <tissue evidence="5">Leaf</tissue>
    </source>
</reference>
<name>A0A9J5X3P1_SOLCO</name>
<sequence length="208" mass="24592">YVDVILYYLRKKSKQQSQSNYRYTTTNYYFSKHTSIIILIGLPWHLTDEVYVLVNCNGEFHWVLTVVVLKEQSIKMYDSMSSSRTHKKLSTEIQKLSTMLPKYLESNDFFSKKIKPTGQLLNLTREKTNLTHSKSNMLLVLPNKQAMVYTYHIIILCYHHQNMILLARSDYVSNNEDPQGLDLKKQSSYLQMKILWLPPLIRFSFDSY</sequence>
<keyword evidence="3" id="KW-0378">Hydrolase</keyword>
<comment type="caution">
    <text evidence="5">The sequence shown here is derived from an EMBL/GenBank/DDBJ whole genome shotgun (WGS) entry which is preliminary data.</text>
</comment>
<evidence type="ECO:0000313" key="6">
    <source>
        <dbReference type="Proteomes" id="UP000824120"/>
    </source>
</evidence>
<keyword evidence="2" id="KW-0645">Protease</keyword>
<accession>A0A9J5X3P1</accession>
<dbReference type="GO" id="GO:0008234">
    <property type="term" value="F:cysteine-type peptidase activity"/>
    <property type="evidence" value="ECO:0007669"/>
    <property type="project" value="InterPro"/>
</dbReference>
<keyword evidence="6" id="KW-1185">Reference proteome</keyword>